<name>E3H8D8_ILYPC</name>
<evidence type="ECO:0000313" key="2">
    <source>
        <dbReference type="Proteomes" id="UP000006875"/>
    </source>
</evidence>
<gene>
    <name evidence="1" type="ordered locus">Ilyop_0922</name>
</gene>
<dbReference type="KEGG" id="ipo:Ilyop_0922"/>
<dbReference type="AlphaFoldDB" id="E3H8D8"/>
<keyword evidence="2" id="KW-1185">Reference proteome</keyword>
<reference evidence="1 2" key="1">
    <citation type="journal article" date="2010" name="Stand. Genomic Sci.">
        <title>Complete genome sequence of Ilyobacter polytropus type strain (CuHbu1).</title>
        <authorList>
            <person name="Sikorski J."/>
            <person name="Chertkov O."/>
            <person name="Lapidus A."/>
            <person name="Nolan M."/>
            <person name="Lucas S."/>
            <person name="Del Rio T.G."/>
            <person name="Tice H."/>
            <person name="Cheng J.F."/>
            <person name="Tapia R."/>
            <person name="Han C."/>
            <person name="Goodwin L."/>
            <person name="Pitluck S."/>
            <person name="Liolios K."/>
            <person name="Ivanova N."/>
            <person name="Mavromatis K."/>
            <person name="Mikhailova N."/>
            <person name="Pati A."/>
            <person name="Chen A."/>
            <person name="Palaniappan K."/>
            <person name="Land M."/>
            <person name="Hauser L."/>
            <person name="Chang Y.J."/>
            <person name="Jeffries C.D."/>
            <person name="Brambilla E."/>
            <person name="Yasawong M."/>
            <person name="Rohde M."/>
            <person name="Pukall R."/>
            <person name="Spring S."/>
            <person name="Goker M."/>
            <person name="Woyke T."/>
            <person name="Bristow J."/>
            <person name="Eisen J.A."/>
            <person name="Markowitz V."/>
            <person name="Hugenholtz P."/>
            <person name="Kyrpides N.C."/>
            <person name="Klenk H.P."/>
        </authorList>
    </citation>
    <scope>NUCLEOTIDE SEQUENCE [LARGE SCALE GENOMIC DNA]</scope>
    <source>
        <strain evidence="2">ATCC 51220 / DSM 2926 / LMG 16218 / CuHBu1</strain>
    </source>
</reference>
<protein>
    <submittedName>
        <fullName evidence="1">Uncharacterized protein</fullName>
    </submittedName>
</protein>
<dbReference type="EMBL" id="CP002281">
    <property type="protein sequence ID" value="ADO82705.1"/>
    <property type="molecule type" value="Genomic_DNA"/>
</dbReference>
<organism evidence="1 2">
    <name type="scientific">Ilyobacter polytropus (strain ATCC 51220 / DSM 2926 / LMG 16218 / CuHBu1)</name>
    <dbReference type="NCBI Taxonomy" id="572544"/>
    <lineage>
        <taxon>Bacteria</taxon>
        <taxon>Fusobacteriati</taxon>
        <taxon>Fusobacteriota</taxon>
        <taxon>Fusobacteriia</taxon>
        <taxon>Fusobacteriales</taxon>
        <taxon>Fusobacteriaceae</taxon>
        <taxon>Ilyobacter</taxon>
    </lineage>
</organism>
<dbReference type="Proteomes" id="UP000006875">
    <property type="component" value="Chromosome"/>
</dbReference>
<sequence length="140" mass="16465">MLNKISRKKIDALYKKEGFENQFEKTKKVGLELILSVQKFTMDPTKKKLENIKNCVADYWILCKQILRNAPREELKYLVKLNNSFEKTITDLDLKHIYSNIMEKYKGEIIKITENKLKDIKISITDNSREFRSNSSLGVC</sequence>
<dbReference type="RefSeq" id="WP_013387374.1">
    <property type="nucleotide sequence ID" value="NC_014632.1"/>
</dbReference>
<evidence type="ECO:0000313" key="1">
    <source>
        <dbReference type="EMBL" id="ADO82705.1"/>
    </source>
</evidence>
<dbReference type="HOGENOM" id="CLU_1924729_0_0_0"/>
<proteinExistence type="predicted"/>
<accession>E3H8D8</accession>